<dbReference type="PANTHER" id="PTHR16026:SF0">
    <property type="entry name" value="CARTILAGE ACIDIC PROTEIN 1"/>
    <property type="match status" value="1"/>
</dbReference>
<name>A0A381WZG9_9ZZZZ</name>
<dbReference type="AlphaFoldDB" id="A0A381WZG9"/>
<dbReference type="InterPro" id="IPR028994">
    <property type="entry name" value="Integrin_alpha_N"/>
</dbReference>
<organism evidence="2">
    <name type="scientific">marine metagenome</name>
    <dbReference type="NCBI Taxonomy" id="408172"/>
    <lineage>
        <taxon>unclassified sequences</taxon>
        <taxon>metagenomes</taxon>
        <taxon>ecological metagenomes</taxon>
    </lineage>
</organism>
<dbReference type="InterPro" id="IPR013517">
    <property type="entry name" value="FG-GAP"/>
</dbReference>
<sequence length="762" mass="84124">MKQLLLTTIAATLLTGCGEGKKKHDLSNNKSKPLQSLHPYQKIISKQAAVIGSKAGGIQVGKNVNPADKDALQGTSLVGMLSDHFSVLKSSPDKFSGSNSFLPNIPGLIDHWKSAIKETNEPGKRFFLKLKLIDELTRCNRNEEALSLIQEMQGLLELFVPESDRERVDRNLRFFKALALFRIDERKCCYEDFRNNACIFPVIEKDYLFTTGNIKKANEIWGKLLREQPWDYRNKWMFNLSNHLIGNETERKLRSVFPQTLGSGTASLDIETSNVSSKMNLHCEGLAGGVIVEDFDQNGLQDVFRTSWYFDHNCQLLLQTEPGRFSEQTGQFMLDGEVGGLNCVSTDYNNDGYVDILILRGGWLEGLGLLPNSLLKNINGKHFENVSFETGLASAYPSHAAVWADFNNDGWLDLVIGNESRNDEFPSEFYLNQGGNVFNERSADSGFNVNAYVKGLSATDYDNDGDVDVFVSSFGGNNQLIKNLLIETGELKFTDVTQAAGVTGPKESFSCMFFDYNSDGHEDLFVGGYGSSSVSEACRAYLGLTPKTGTSVLYRNLGNGTFQDVTGVMGLNNILNVMGLNHGDLNADGHEDIYVGTGSPSFSNLIPNRLFINDGGTNFVEKTYESRTGSLQKGHGISFADLDNDGDLEIYAALGGWYTGDNFKDFIFSTNRDFKGLKLKLKGSASNALGIGAKVEAVFDDRTIFRQLFNSSSFGNNPLSVYLGQSHPSQLKSVTVYWPSGGITQTNLIDYSGDILHLIEKK</sequence>
<dbReference type="PANTHER" id="PTHR16026">
    <property type="entry name" value="CARTILAGE ACIDIC PROTEIN 1"/>
    <property type="match status" value="1"/>
</dbReference>
<dbReference type="Gene3D" id="2.130.10.130">
    <property type="entry name" value="Integrin alpha, N-terminal"/>
    <property type="match status" value="1"/>
</dbReference>
<evidence type="ECO:0000313" key="2">
    <source>
        <dbReference type="EMBL" id="SVA57949.1"/>
    </source>
</evidence>
<accession>A0A381WZG9</accession>
<dbReference type="InterPro" id="IPR027039">
    <property type="entry name" value="Crtac1"/>
</dbReference>
<evidence type="ECO:0008006" key="3">
    <source>
        <dbReference type="Google" id="ProtNLM"/>
    </source>
</evidence>
<keyword evidence="1" id="KW-0732">Signal</keyword>
<evidence type="ECO:0000256" key="1">
    <source>
        <dbReference type="ARBA" id="ARBA00022729"/>
    </source>
</evidence>
<gene>
    <name evidence="2" type="ORF">METZ01_LOCUS110803</name>
</gene>
<proteinExistence type="predicted"/>
<reference evidence="2" key="1">
    <citation type="submission" date="2018-05" db="EMBL/GenBank/DDBJ databases">
        <authorList>
            <person name="Lanie J.A."/>
            <person name="Ng W.-L."/>
            <person name="Kazmierczak K.M."/>
            <person name="Andrzejewski T.M."/>
            <person name="Davidsen T.M."/>
            <person name="Wayne K.J."/>
            <person name="Tettelin H."/>
            <person name="Glass J.I."/>
            <person name="Rusch D."/>
            <person name="Podicherti R."/>
            <person name="Tsui H.-C.T."/>
            <person name="Winkler M.E."/>
        </authorList>
    </citation>
    <scope>NUCLEOTIDE SEQUENCE</scope>
</reference>
<dbReference type="SUPFAM" id="SSF69318">
    <property type="entry name" value="Integrin alpha N-terminal domain"/>
    <property type="match status" value="1"/>
</dbReference>
<protein>
    <recommendedName>
        <fullName evidence="3">ASPIC/UnbV domain-containing protein</fullName>
    </recommendedName>
</protein>
<dbReference type="EMBL" id="UINC01013406">
    <property type="protein sequence ID" value="SVA57949.1"/>
    <property type="molecule type" value="Genomic_DNA"/>
</dbReference>
<dbReference type="PROSITE" id="PS51257">
    <property type="entry name" value="PROKAR_LIPOPROTEIN"/>
    <property type="match status" value="1"/>
</dbReference>
<dbReference type="Pfam" id="PF13517">
    <property type="entry name" value="FG-GAP_3"/>
    <property type="match status" value="3"/>
</dbReference>